<evidence type="ECO:0000256" key="15">
    <source>
        <dbReference type="ARBA" id="ARBA00023113"/>
    </source>
</evidence>
<keyword evidence="7" id="KW-0547">Nucleotide-binding</keyword>
<dbReference type="GO" id="GO:0006310">
    <property type="term" value="P:DNA recombination"/>
    <property type="evidence" value="ECO:0007669"/>
    <property type="project" value="UniProtKB-KW"/>
</dbReference>
<sequence length="187" mass="20534">MTANANLFISLDHSEEGVVRTSSGNEALKIKGIGTIKLVNELGTILLKKVLYVPQLAVNLLSVQCLVLDNFCVNFEINSFHISNSSSIVMRGNYVANLPTLEFKNLLHSSLYSPSELLHKSLGHDFNSCEASSKPFEELHMDLVGPISPPSQEGHKYFLTIVDSCTRFCSAIPVKHKSDISDAIEQA</sequence>
<dbReference type="SUPFAM" id="SSF53098">
    <property type="entry name" value="Ribonuclease H-like"/>
    <property type="match status" value="1"/>
</dbReference>
<reference evidence="18 19" key="1">
    <citation type="submission" date="2015-08" db="EMBL/GenBank/DDBJ databases">
        <title>Next Generation Sequencing and Analysis of the Genome of Puccinia sorghi L Schw, the Causal Agent of Maize Common Rust.</title>
        <authorList>
            <person name="Rochi L."/>
            <person name="Burguener G."/>
            <person name="Darino M."/>
            <person name="Turjanski A."/>
            <person name="Kreff E."/>
            <person name="Dieguez M.J."/>
            <person name="Sacco F."/>
        </authorList>
    </citation>
    <scope>NUCLEOTIDE SEQUENCE [LARGE SCALE GENOMIC DNA]</scope>
    <source>
        <strain evidence="18 19">RO10H11247</strain>
    </source>
</reference>
<dbReference type="GO" id="GO:0006508">
    <property type="term" value="P:proteolysis"/>
    <property type="evidence" value="ECO:0007669"/>
    <property type="project" value="UniProtKB-KW"/>
</dbReference>
<evidence type="ECO:0000256" key="7">
    <source>
        <dbReference type="ARBA" id="ARBA00022741"/>
    </source>
</evidence>
<dbReference type="GO" id="GO:0003964">
    <property type="term" value="F:RNA-directed DNA polymerase activity"/>
    <property type="evidence" value="ECO:0007669"/>
    <property type="project" value="UniProtKB-KW"/>
</dbReference>
<keyword evidence="14" id="KW-0239">DNA-directed DNA polymerase</keyword>
<comment type="caution">
    <text evidence="18">The sequence shown here is derived from an EMBL/GenBank/DDBJ whole genome shotgun (WGS) entry which is preliminary data.</text>
</comment>
<keyword evidence="14" id="KW-0808">Transferase</keyword>
<evidence type="ECO:0000256" key="12">
    <source>
        <dbReference type="ARBA" id="ARBA00022908"/>
    </source>
</evidence>
<dbReference type="GO" id="GO:0004519">
    <property type="term" value="F:endonuclease activity"/>
    <property type="evidence" value="ECO:0007669"/>
    <property type="project" value="UniProtKB-KW"/>
</dbReference>
<dbReference type="GO" id="GO:0005524">
    <property type="term" value="F:ATP binding"/>
    <property type="evidence" value="ECO:0007669"/>
    <property type="project" value="UniProtKB-KW"/>
</dbReference>
<dbReference type="InterPro" id="IPR012337">
    <property type="entry name" value="RNaseH-like_sf"/>
</dbReference>
<keyword evidence="2" id="KW-1188">Viral release from host cell</keyword>
<keyword evidence="6" id="KW-0479">Metal-binding</keyword>
<protein>
    <submittedName>
        <fullName evidence="18">Putative retroelement polyprotein</fullName>
    </submittedName>
</protein>
<dbReference type="InterPro" id="IPR039537">
    <property type="entry name" value="Retrotran_Ty1/copia-like"/>
</dbReference>
<keyword evidence="10" id="KW-0067">ATP-binding</keyword>
<evidence type="ECO:0000256" key="4">
    <source>
        <dbReference type="ARBA" id="ARBA00022695"/>
    </source>
</evidence>
<dbReference type="VEuPathDB" id="FungiDB:VP01_10415g1"/>
<dbReference type="AlphaFoldDB" id="A0A0L6VUH2"/>
<dbReference type="Proteomes" id="UP000037035">
    <property type="component" value="Unassembled WGS sequence"/>
</dbReference>
<dbReference type="GO" id="GO:0008233">
    <property type="term" value="F:peptidase activity"/>
    <property type="evidence" value="ECO:0007669"/>
    <property type="project" value="UniProtKB-KW"/>
</dbReference>
<keyword evidence="3" id="KW-0645">Protease</keyword>
<dbReference type="InterPro" id="IPR036397">
    <property type="entry name" value="RNaseH_sf"/>
</dbReference>
<evidence type="ECO:0000256" key="5">
    <source>
        <dbReference type="ARBA" id="ARBA00022722"/>
    </source>
</evidence>
<dbReference type="OrthoDB" id="2195316at2759"/>
<dbReference type="Pfam" id="PF22936">
    <property type="entry name" value="Pol_BBD"/>
    <property type="match status" value="1"/>
</dbReference>
<keyword evidence="13" id="KW-0695">RNA-directed DNA polymerase</keyword>
<keyword evidence="15" id="KW-0917">Virion maturation</keyword>
<gene>
    <name evidence="18" type="primary">F19K19.5</name>
    <name evidence="18" type="ORF">VP01_10415g1</name>
</gene>
<proteinExistence type="predicted"/>
<evidence type="ECO:0000256" key="3">
    <source>
        <dbReference type="ARBA" id="ARBA00022670"/>
    </source>
</evidence>
<keyword evidence="9" id="KW-0378">Hydrolase</keyword>
<keyword evidence="16" id="KW-0233">DNA recombination</keyword>
<evidence type="ECO:0000256" key="16">
    <source>
        <dbReference type="ARBA" id="ARBA00023172"/>
    </source>
</evidence>
<evidence type="ECO:0000256" key="14">
    <source>
        <dbReference type="ARBA" id="ARBA00022932"/>
    </source>
</evidence>
<feature type="domain" description="Retrovirus-related Pol polyprotein from transposon TNT 1-94-like beta-barrel" evidence="17">
    <location>
        <begin position="1"/>
        <end position="67"/>
    </location>
</feature>
<keyword evidence="8" id="KW-0255">Endonuclease</keyword>
<evidence type="ECO:0000256" key="8">
    <source>
        <dbReference type="ARBA" id="ARBA00022759"/>
    </source>
</evidence>
<evidence type="ECO:0000256" key="9">
    <source>
        <dbReference type="ARBA" id="ARBA00022801"/>
    </source>
</evidence>
<keyword evidence="5" id="KW-0540">Nuclease</keyword>
<dbReference type="GO" id="GO:0015074">
    <property type="term" value="P:DNA integration"/>
    <property type="evidence" value="ECO:0007669"/>
    <property type="project" value="UniProtKB-KW"/>
</dbReference>
<evidence type="ECO:0000313" key="19">
    <source>
        <dbReference type="Proteomes" id="UP000037035"/>
    </source>
</evidence>
<evidence type="ECO:0000313" key="18">
    <source>
        <dbReference type="EMBL" id="KNZ64319.1"/>
    </source>
</evidence>
<dbReference type="GO" id="GO:0046872">
    <property type="term" value="F:metal ion binding"/>
    <property type="evidence" value="ECO:0007669"/>
    <property type="project" value="UniProtKB-KW"/>
</dbReference>
<keyword evidence="4" id="KW-0548">Nucleotidyltransferase</keyword>
<organism evidence="18 19">
    <name type="scientific">Puccinia sorghi</name>
    <dbReference type="NCBI Taxonomy" id="27349"/>
    <lineage>
        <taxon>Eukaryota</taxon>
        <taxon>Fungi</taxon>
        <taxon>Dikarya</taxon>
        <taxon>Basidiomycota</taxon>
        <taxon>Pucciniomycotina</taxon>
        <taxon>Pucciniomycetes</taxon>
        <taxon>Pucciniales</taxon>
        <taxon>Pucciniaceae</taxon>
        <taxon>Puccinia</taxon>
    </lineage>
</organism>
<evidence type="ECO:0000256" key="13">
    <source>
        <dbReference type="ARBA" id="ARBA00022918"/>
    </source>
</evidence>
<evidence type="ECO:0000256" key="11">
    <source>
        <dbReference type="ARBA" id="ARBA00022842"/>
    </source>
</evidence>
<dbReference type="PANTHER" id="PTHR42648:SF11">
    <property type="entry name" value="TRANSPOSON TY4-P GAG-POL POLYPROTEIN"/>
    <property type="match status" value="1"/>
</dbReference>
<accession>A0A0L6VUH2</accession>
<dbReference type="GO" id="GO:0003887">
    <property type="term" value="F:DNA-directed DNA polymerase activity"/>
    <property type="evidence" value="ECO:0007669"/>
    <property type="project" value="UniProtKB-KW"/>
</dbReference>
<dbReference type="Gene3D" id="3.30.420.10">
    <property type="entry name" value="Ribonuclease H-like superfamily/Ribonuclease H"/>
    <property type="match status" value="1"/>
</dbReference>
<evidence type="ECO:0000259" key="17">
    <source>
        <dbReference type="Pfam" id="PF22936"/>
    </source>
</evidence>
<name>A0A0L6VUH2_9BASI</name>
<dbReference type="GO" id="GO:0003676">
    <property type="term" value="F:nucleic acid binding"/>
    <property type="evidence" value="ECO:0007669"/>
    <property type="project" value="InterPro"/>
</dbReference>
<dbReference type="EMBL" id="LAVV01000461">
    <property type="protein sequence ID" value="KNZ64319.1"/>
    <property type="molecule type" value="Genomic_DNA"/>
</dbReference>
<evidence type="ECO:0000256" key="1">
    <source>
        <dbReference type="ARBA" id="ARBA00002180"/>
    </source>
</evidence>
<feature type="non-terminal residue" evidence="18">
    <location>
        <position position="187"/>
    </location>
</feature>
<dbReference type="InterPro" id="IPR054722">
    <property type="entry name" value="PolX-like_BBD"/>
</dbReference>
<comment type="function">
    <text evidence="1">The aspartyl protease (PR) mediates the proteolytic cleavages of the Gag and Gag-Pol polyproteins after assembly of the VLP.</text>
</comment>
<evidence type="ECO:0000256" key="6">
    <source>
        <dbReference type="ARBA" id="ARBA00022723"/>
    </source>
</evidence>
<dbReference type="PANTHER" id="PTHR42648">
    <property type="entry name" value="TRANSPOSASE, PUTATIVE-RELATED"/>
    <property type="match status" value="1"/>
</dbReference>
<keyword evidence="11" id="KW-0460">Magnesium</keyword>
<evidence type="ECO:0000256" key="10">
    <source>
        <dbReference type="ARBA" id="ARBA00022840"/>
    </source>
</evidence>
<evidence type="ECO:0000256" key="2">
    <source>
        <dbReference type="ARBA" id="ARBA00022612"/>
    </source>
</evidence>
<keyword evidence="12" id="KW-0229">DNA integration</keyword>
<keyword evidence="19" id="KW-1185">Reference proteome</keyword>